<sequence>MTPLQRLSAMRTRAFRRSEGPKTSEPTSSQQDIDLPPAPPRQRFRLKRRAVSHTHAAPTEQFLASVDAADVPIPSIEEPFVVDEDMLDTTHQGAFATLSEAHSMELPHTGAHQRMFSPPKTPAPGELNLSIVTTNQFPDWSNDSTFSDSECESSRPSTARSNRTSASFFSQLSFASDDASLISPDQQFSSRFDKFLSPDDADRTIKPPAPMRAAKSRKAPWTRAMDNHIWTTYTMYLQDPKVTPVRIGASGVPPCGVVARVAREASRSWRGSNGLSQSKDCSGSTTPTAGSKSTYIQWPHTNAATRAHLVEMCKANAGGKGRNERYFASSPTPFGKTMSRARARRTTPARAPSIFSGGDMAMSLAVSTSDSMQLGGPLAQLTTAGQQEDAQELPPLPQGQTSLLPPCLDEPRPRLGSPFVAKSYGPSTSSSFAEMLGSETPRQSNTMGARRGLKSPARVNRSRSNTQKRRADLEARRSKRPSLPSDMWSEPGASPIAPSSDFDNMSSIFANMQQPVETAASMPSREFLQSMDNAPPRLGSPFGGLPSSFSFPARGSSVLAHLAAAAAPGGASNSMRPFSSLHQWRETPRTRTPLPDRLAYIDERLKQIRQRSEERRRSESPL</sequence>
<dbReference type="OrthoDB" id="419770at2759"/>
<dbReference type="AlphaFoldDB" id="A0A9P7ZDM4"/>
<organism evidence="2 3">
    <name type="scientific">Emericellopsis atlantica</name>
    <dbReference type="NCBI Taxonomy" id="2614577"/>
    <lineage>
        <taxon>Eukaryota</taxon>
        <taxon>Fungi</taxon>
        <taxon>Dikarya</taxon>
        <taxon>Ascomycota</taxon>
        <taxon>Pezizomycotina</taxon>
        <taxon>Sordariomycetes</taxon>
        <taxon>Hypocreomycetidae</taxon>
        <taxon>Hypocreales</taxon>
        <taxon>Bionectriaceae</taxon>
        <taxon>Emericellopsis</taxon>
    </lineage>
</organism>
<feature type="region of interest" description="Disordered" evidence="1">
    <location>
        <begin position="269"/>
        <end position="294"/>
    </location>
</feature>
<feature type="region of interest" description="Disordered" evidence="1">
    <location>
        <begin position="1"/>
        <end position="42"/>
    </location>
</feature>
<feature type="region of interest" description="Disordered" evidence="1">
    <location>
        <begin position="141"/>
        <end position="162"/>
    </location>
</feature>
<gene>
    <name evidence="2" type="ORF">F5Z01DRAFT_494806</name>
</gene>
<proteinExistence type="predicted"/>
<name>A0A9P7ZDM4_9HYPO</name>
<dbReference type="GeneID" id="70291125"/>
<evidence type="ECO:0000313" key="3">
    <source>
        <dbReference type="Proteomes" id="UP000887229"/>
    </source>
</evidence>
<feature type="compositionally biased region" description="Basic and acidic residues" evidence="1">
    <location>
        <begin position="192"/>
        <end position="205"/>
    </location>
</feature>
<feature type="region of interest" description="Disordered" evidence="1">
    <location>
        <begin position="384"/>
        <end position="495"/>
    </location>
</feature>
<dbReference type="RefSeq" id="XP_046113452.1">
    <property type="nucleotide sequence ID" value="XM_046260222.1"/>
</dbReference>
<dbReference type="Proteomes" id="UP000887229">
    <property type="component" value="Unassembled WGS sequence"/>
</dbReference>
<evidence type="ECO:0000256" key="1">
    <source>
        <dbReference type="SAM" id="MobiDB-lite"/>
    </source>
</evidence>
<accession>A0A9P7ZDM4</accession>
<reference evidence="2" key="1">
    <citation type="journal article" date="2021" name="IMA Fungus">
        <title>Genomic characterization of three marine fungi, including Emericellopsis atlantica sp. nov. with signatures of a generalist lifestyle and marine biomass degradation.</title>
        <authorList>
            <person name="Hagestad O.C."/>
            <person name="Hou L."/>
            <person name="Andersen J.H."/>
            <person name="Hansen E.H."/>
            <person name="Altermark B."/>
            <person name="Li C."/>
            <person name="Kuhnert E."/>
            <person name="Cox R.J."/>
            <person name="Crous P.W."/>
            <person name="Spatafora J.W."/>
            <person name="Lail K."/>
            <person name="Amirebrahimi M."/>
            <person name="Lipzen A."/>
            <person name="Pangilinan J."/>
            <person name="Andreopoulos W."/>
            <person name="Hayes R.D."/>
            <person name="Ng V."/>
            <person name="Grigoriev I.V."/>
            <person name="Jackson S.A."/>
            <person name="Sutton T.D.S."/>
            <person name="Dobson A.D.W."/>
            <person name="Rama T."/>
        </authorList>
    </citation>
    <scope>NUCLEOTIDE SEQUENCE</scope>
    <source>
        <strain evidence="2">TS7</strain>
    </source>
</reference>
<feature type="compositionally biased region" description="Polar residues" evidence="1">
    <location>
        <begin position="572"/>
        <end position="582"/>
    </location>
</feature>
<protein>
    <submittedName>
        <fullName evidence="2">Uncharacterized protein</fullName>
    </submittedName>
</protein>
<keyword evidence="3" id="KW-1185">Reference proteome</keyword>
<feature type="region of interest" description="Disordered" evidence="1">
    <location>
        <begin position="568"/>
        <end position="597"/>
    </location>
</feature>
<feature type="region of interest" description="Disordered" evidence="1">
    <location>
        <begin position="323"/>
        <end position="355"/>
    </location>
</feature>
<comment type="caution">
    <text evidence="2">The sequence shown here is derived from an EMBL/GenBank/DDBJ whole genome shotgun (WGS) entry which is preliminary data.</text>
</comment>
<dbReference type="EMBL" id="MU251303">
    <property type="protein sequence ID" value="KAG9249528.1"/>
    <property type="molecule type" value="Genomic_DNA"/>
</dbReference>
<feature type="region of interest" description="Disordered" evidence="1">
    <location>
        <begin position="192"/>
        <end position="219"/>
    </location>
</feature>
<evidence type="ECO:0000313" key="2">
    <source>
        <dbReference type="EMBL" id="KAG9249528.1"/>
    </source>
</evidence>